<reference evidence="1" key="2">
    <citation type="submission" date="2021-04" db="EMBL/GenBank/DDBJ databases">
        <authorList>
            <person name="Gilroy R."/>
        </authorList>
    </citation>
    <scope>NUCLEOTIDE SEQUENCE</scope>
    <source>
        <strain evidence="1">1345</strain>
    </source>
</reference>
<dbReference type="EMBL" id="DXCQ01000072">
    <property type="protein sequence ID" value="HIY97586.1"/>
    <property type="molecule type" value="Genomic_DNA"/>
</dbReference>
<name>A0A9D1ZYE1_9FIRM</name>
<dbReference type="Proteomes" id="UP000886750">
    <property type="component" value="Unassembled WGS sequence"/>
</dbReference>
<evidence type="ECO:0000313" key="2">
    <source>
        <dbReference type="Proteomes" id="UP000886750"/>
    </source>
</evidence>
<comment type="caution">
    <text evidence="1">The sequence shown here is derived from an EMBL/GenBank/DDBJ whole genome shotgun (WGS) entry which is preliminary data.</text>
</comment>
<sequence length="69" mass="8309">MTGWHFALLMFFQIAEQKTIEDFYADVLEINPIPTVEELNAGVWGEEFRAYLIDKADFEKVWKRKRQRK</sequence>
<proteinExistence type="predicted"/>
<gene>
    <name evidence="1" type="ORF">H9729_07840</name>
</gene>
<accession>A0A9D1ZYE1</accession>
<dbReference type="AlphaFoldDB" id="A0A9D1ZYE1"/>
<reference evidence="1" key="1">
    <citation type="journal article" date="2021" name="PeerJ">
        <title>Extensive microbial diversity within the chicken gut microbiome revealed by metagenomics and culture.</title>
        <authorList>
            <person name="Gilroy R."/>
            <person name="Ravi A."/>
            <person name="Getino M."/>
            <person name="Pursley I."/>
            <person name="Horton D.L."/>
            <person name="Alikhan N.F."/>
            <person name="Baker D."/>
            <person name="Gharbi K."/>
            <person name="Hall N."/>
            <person name="Watson M."/>
            <person name="Adriaenssens E.M."/>
            <person name="Foster-Nyarko E."/>
            <person name="Jarju S."/>
            <person name="Secka A."/>
            <person name="Antonio M."/>
            <person name="Oren A."/>
            <person name="Chaudhuri R.R."/>
            <person name="La Ragione R."/>
            <person name="Hildebrand F."/>
            <person name="Pallen M.J."/>
        </authorList>
    </citation>
    <scope>NUCLEOTIDE SEQUENCE</scope>
    <source>
        <strain evidence="1">1345</strain>
    </source>
</reference>
<protein>
    <submittedName>
        <fullName evidence="1">Uncharacterized protein</fullName>
    </submittedName>
</protein>
<evidence type="ECO:0000313" key="1">
    <source>
        <dbReference type="EMBL" id="HIY97586.1"/>
    </source>
</evidence>
<organism evidence="1 2">
    <name type="scientific">Candidatus Borkfalkia excrementigallinarum</name>
    <dbReference type="NCBI Taxonomy" id="2838506"/>
    <lineage>
        <taxon>Bacteria</taxon>
        <taxon>Bacillati</taxon>
        <taxon>Bacillota</taxon>
        <taxon>Clostridia</taxon>
        <taxon>Christensenellales</taxon>
        <taxon>Christensenellaceae</taxon>
        <taxon>Candidatus Borkfalkia</taxon>
    </lineage>
</organism>